<dbReference type="EMBL" id="MU842886">
    <property type="protein sequence ID" value="KAK2027937.1"/>
    <property type="molecule type" value="Genomic_DNA"/>
</dbReference>
<organism evidence="1 2">
    <name type="scientific">Colletotrichum zoysiae</name>
    <dbReference type="NCBI Taxonomy" id="1216348"/>
    <lineage>
        <taxon>Eukaryota</taxon>
        <taxon>Fungi</taxon>
        <taxon>Dikarya</taxon>
        <taxon>Ascomycota</taxon>
        <taxon>Pezizomycotina</taxon>
        <taxon>Sordariomycetes</taxon>
        <taxon>Hypocreomycetidae</taxon>
        <taxon>Glomerellales</taxon>
        <taxon>Glomerellaceae</taxon>
        <taxon>Colletotrichum</taxon>
        <taxon>Colletotrichum graminicola species complex</taxon>
    </lineage>
</organism>
<name>A0AAD9HH84_9PEZI</name>
<accession>A0AAD9HH84</accession>
<dbReference type="Proteomes" id="UP001232148">
    <property type="component" value="Unassembled WGS sequence"/>
</dbReference>
<protein>
    <submittedName>
        <fullName evidence="1">Uncharacterized protein</fullName>
    </submittedName>
</protein>
<comment type="caution">
    <text evidence="1">The sequence shown here is derived from an EMBL/GenBank/DDBJ whole genome shotgun (WGS) entry which is preliminary data.</text>
</comment>
<evidence type="ECO:0000313" key="2">
    <source>
        <dbReference type="Proteomes" id="UP001232148"/>
    </source>
</evidence>
<proteinExistence type="predicted"/>
<dbReference type="AlphaFoldDB" id="A0AAD9HH84"/>
<keyword evidence="2" id="KW-1185">Reference proteome</keyword>
<evidence type="ECO:0000313" key="1">
    <source>
        <dbReference type="EMBL" id="KAK2027937.1"/>
    </source>
</evidence>
<sequence length="222" mass="25597">MVEDGFTKEEMAAFKHQHDEFKYISDVRDDLAQLTSRAPQSRLRSKAGAESKFVTDKFETMISEFSWRQVPVGKTQTALAELILVADDAKWLEVYREFLEAPIESAEDQAVASDALCRAHGICTTSYRPRKDWELVRAAPFVVRQADHCWTDEPEKVYRLASSLQHKDDNYSEIGRRNAMDLVATEPTGRLSELLTQYYELYDMVEERVEAERAKGKTYPWS</sequence>
<gene>
    <name evidence="1" type="ORF">LX32DRAFT_653486</name>
</gene>
<reference evidence="1" key="1">
    <citation type="submission" date="2021-06" db="EMBL/GenBank/DDBJ databases">
        <title>Comparative genomics, transcriptomics and evolutionary studies reveal genomic signatures of adaptation to plant cell wall in hemibiotrophic fungi.</title>
        <authorList>
            <consortium name="DOE Joint Genome Institute"/>
            <person name="Baroncelli R."/>
            <person name="Diaz J.F."/>
            <person name="Benocci T."/>
            <person name="Peng M."/>
            <person name="Battaglia E."/>
            <person name="Haridas S."/>
            <person name="Andreopoulos W."/>
            <person name="Labutti K."/>
            <person name="Pangilinan J."/>
            <person name="Floch G.L."/>
            <person name="Makela M.R."/>
            <person name="Henrissat B."/>
            <person name="Grigoriev I.V."/>
            <person name="Crouch J.A."/>
            <person name="De Vries R.P."/>
            <person name="Sukno S.A."/>
            <person name="Thon M.R."/>
        </authorList>
    </citation>
    <scope>NUCLEOTIDE SEQUENCE</scope>
    <source>
        <strain evidence="1">MAFF235873</strain>
    </source>
</reference>